<name>A0A1J1GX05_PLAGA</name>
<evidence type="ECO:0000256" key="2">
    <source>
        <dbReference type="SAM" id="MobiDB-lite"/>
    </source>
</evidence>
<dbReference type="Proteomes" id="UP000220797">
    <property type="component" value="Unassembled WGS sequence"/>
</dbReference>
<feature type="compositionally biased region" description="Low complexity" evidence="2">
    <location>
        <begin position="539"/>
        <end position="560"/>
    </location>
</feature>
<protein>
    <submittedName>
        <fullName evidence="3">Uncharacterized protein</fullName>
    </submittedName>
</protein>
<dbReference type="OMA" id="CTFYAEH"/>
<dbReference type="RefSeq" id="XP_028529884.1">
    <property type="nucleotide sequence ID" value="XM_028673431.1"/>
</dbReference>
<reference evidence="3" key="1">
    <citation type="submission" date="2015-04" db="EMBL/GenBank/DDBJ databases">
        <authorList>
            <consortium name="Pathogen Informatics"/>
        </authorList>
    </citation>
    <scope>NUCLEOTIDE SEQUENCE [LARGE SCALE GENOMIC DNA]</scope>
    <source>
        <strain evidence="3">8A</strain>
    </source>
</reference>
<feature type="coiled-coil region" evidence="1">
    <location>
        <begin position="101"/>
        <end position="189"/>
    </location>
</feature>
<dbReference type="VEuPathDB" id="PlasmoDB:PGAL8A_00466200"/>
<organism evidence="3 4">
    <name type="scientific">Plasmodium gallinaceum</name>
    <dbReference type="NCBI Taxonomy" id="5849"/>
    <lineage>
        <taxon>Eukaryota</taxon>
        <taxon>Sar</taxon>
        <taxon>Alveolata</taxon>
        <taxon>Apicomplexa</taxon>
        <taxon>Aconoidasida</taxon>
        <taxon>Haemosporida</taxon>
        <taxon>Plasmodiidae</taxon>
        <taxon>Plasmodium</taxon>
        <taxon>Plasmodium (Haemamoeba)</taxon>
    </lineage>
</organism>
<dbReference type="EMBL" id="CVMV01000083">
    <property type="protein sequence ID" value="CRG97081.1"/>
    <property type="molecule type" value="Genomic_DNA"/>
</dbReference>
<keyword evidence="4" id="KW-1185">Reference proteome</keyword>
<feature type="compositionally biased region" description="Low complexity" evidence="2">
    <location>
        <begin position="500"/>
        <end position="532"/>
    </location>
</feature>
<feature type="region of interest" description="Disordered" evidence="2">
    <location>
        <begin position="431"/>
        <end position="464"/>
    </location>
</feature>
<comment type="caution">
    <text evidence="3">The sequence shown here is derived from an EMBL/GenBank/DDBJ whole genome shotgun (WGS) entry which is preliminary data.</text>
</comment>
<feature type="region of interest" description="Disordered" evidence="2">
    <location>
        <begin position="500"/>
        <end position="560"/>
    </location>
</feature>
<sequence>MIEDKQINVKIDSEIKYNRRHKGKKKNLENNDCHNELYKYKRSLHLIKKAIKLIKNHYYNKINKVDTLRIRQKKKLFYFKKENIILEDKCTFYSEHVEELKKIYTDQLNMKNDRIQNLQEKIDKMNGSYDNKCESNLIRILKLREDQIERLSQQLNTINNLYHKQVDNNKKLIEEIEDLNKSILYLNNKVLEEKKNTEDIKKKFKFYRKYNRNRKKFKLNFEIINHQGEKQKVKENDDICLSILCLLKTELETIDDENKKKKVKEEDQKGFKIKNNNFFKKLLESNHRYKKSNIFDNIYKKQFFTFYEDKFTENYKVNFENKKIFSFPLNYKKKLNKYSNMYNSEKKNIEKTDNKNKENLNKGDTWNYLSLSDIYFYNNFNENFDNNSEYFIRKREKCYKNCKEKYNKNNYEYNDKTNSIHDYMKHNDYDKINNNKCDNKRKKDKNNKKDNKYNKYKNKSNINYDNVNSSEYIYINDSKNNDDKSNNENNPNQNYIEYNDISNNINNNDKYNNNENNNENYNKYNNENNNENNNEKNNKNNNENNNKYNDVSNNKNTVDK</sequence>
<dbReference type="AlphaFoldDB" id="A0A1J1GX05"/>
<accession>A0A1J1GX05</accession>
<evidence type="ECO:0000313" key="4">
    <source>
        <dbReference type="Proteomes" id="UP000220797"/>
    </source>
</evidence>
<gene>
    <name evidence="3" type="ORF">PGAL8A_00466200</name>
</gene>
<evidence type="ECO:0000313" key="3">
    <source>
        <dbReference type="EMBL" id="CRG97081.1"/>
    </source>
</evidence>
<feature type="region of interest" description="Disordered" evidence="2">
    <location>
        <begin position="476"/>
        <end position="495"/>
    </location>
</feature>
<dbReference type="OrthoDB" id="378536at2759"/>
<proteinExistence type="predicted"/>
<dbReference type="GeneID" id="39733195"/>
<keyword evidence="1" id="KW-0175">Coiled coil</keyword>
<evidence type="ECO:0000256" key="1">
    <source>
        <dbReference type="SAM" id="Coils"/>
    </source>
</evidence>